<keyword evidence="2" id="KW-1185">Reference proteome</keyword>
<name>A0ABU1IRK9_9BACL</name>
<protein>
    <submittedName>
        <fullName evidence="1">Uncharacterized protein</fullName>
    </submittedName>
</protein>
<reference evidence="1 2" key="1">
    <citation type="submission" date="2023-07" db="EMBL/GenBank/DDBJ databases">
        <title>Genomic Encyclopedia of Type Strains, Phase IV (KMG-IV): sequencing the most valuable type-strain genomes for metagenomic binning, comparative biology and taxonomic classification.</title>
        <authorList>
            <person name="Goeker M."/>
        </authorList>
    </citation>
    <scope>NUCLEOTIDE SEQUENCE [LARGE SCALE GENOMIC DNA]</scope>
    <source>
        <strain evidence="1 2">DSM 45903</strain>
    </source>
</reference>
<sequence length="78" mass="8666">MKPGNHPIRTYETGREMVPIPAVPVARRDKEWAVQTAIGSATPPPLYRRGCFILTGRDGCAENQSRSIRAGDGWERCL</sequence>
<evidence type="ECO:0000313" key="1">
    <source>
        <dbReference type="EMBL" id="MDR6227385.1"/>
    </source>
</evidence>
<accession>A0ABU1IRK9</accession>
<evidence type="ECO:0000313" key="2">
    <source>
        <dbReference type="Proteomes" id="UP001185012"/>
    </source>
</evidence>
<proteinExistence type="predicted"/>
<comment type="caution">
    <text evidence="1">The sequence shown here is derived from an EMBL/GenBank/DDBJ whole genome shotgun (WGS) entry which is preliminary data.</text>
</comment>
<dbReference type="Proteomes" id="UP001185012">
    <property type="component" value="Unassembled WGS sequence"/>
</dbReference>
<dbReference type="EMBL" id="JAVDQG010000009">
    <property type="protein sequence ID" value="MDR6227385.1"/>
    <property type="molecule type" value="Genomic_DNA"/>
</dbReference>
<organism evidence="1 2">
    <name type="scientific">Desmospora profundinema</name>
    <dbReference type="NCBI Taxonomy" id="1571184"/>
    <lineage>
        <taxon>Bacteria</taxon>
        <taxon>Bacillati</taxon>
        <taxon>Bacillota</taxon>
        <taxon>Bacilli</taxon>
        <taxon>Bacillales</taxon>
        <taxon>Thermoactinomycetaceae</taxon>
        <taxon>Desmospora</taxon>
    </lineage>
</organism>
<gene>
    <name evidence="1" type="ORF">JOE21_003400</name>
</gene>